<feature type="transmembrane region" description="Helical" evidence="1">
    <location>
        <begin position="42"/>
        <end position="60"/>
    </location>
</feature>
<keyword evidence="1" id="KW-1133">Transmembrane helix</keyword>
<accession>A0A6M0SV61</accession>
<feature type="transmembrane region" description="Helical" evidence="1">
    <location>
        <begin position="66"/>
        <end position="88"/>
    </location>
</feature>
<keyword evidence="1" id="KW-0472">Membrane</keyword>
<reference evidence="2 3" key="1">
    <citation type="submission" date="2019-02" db="EMBL/GenBank/DDBJ databases">
        <title>Genome sequencing of Clostridium botulinum clinical isolates.</title>
        <authorList>
            <person name="Brunt J."/>
            <person name="Van Vliet A.H.M."/>
            <person name="Stringer S.C."/>
            <person name="Grant K.A."/>
            <person name="Carter A.C."/>
            <person name="Peck M.W."/>
        </authorList>
    </citation>
    <scope>NUCLEOTIDE SEQUENCE [LARGE SCALE GENOMIC DNA]</scope>
    <source>
        <strain evidence="2 3">R1125/03</strain>
    </source>
</reference>
<name>A0A6M0SV61_CLOBO</name>
<protein>
    <submittedName>
        <fullName evidence="2">Uncharacterized protein</fullName>
    </submittedName>
</protein>
<dbReference type="Proteomes" id="UP000473089">
    <property type="component" value="Unassembled WGS sequence"/>
</dbReference>
<organism evidence="2 3">
    <name type="scientific">Clostridium botulinum</name>
    <dbReference type="NCBI Taxonomy" id="1491"/>
    <lineage>
        <taxon>Bacteria</taxon>
        <taxon>Bacillati</taxon>
        <taxon>Bacillota</taxon>
        <taxon>Clostridia</taxon>
        <taxon>Eubacteriales</taxon>
        <taxon>Clostridiaceae</taxon>
        <taxon>Clostridium</taxon>
    </lineage>
</organism>
<evidence type="ECO:0000256" key="1">
    <source>
        <dbReference type="SAM" id="Phobius"/>
    </source>
</evidence>
<comment type="caution">
    <text evidence="2">The sequence shown here is derived from an EMBL/GenBank/DDBJ whole genome shotgun (WGS) entry which is preliminary data.</text>
</comment>
<dbReference type="EMBL" id="SGJP01000002">
    <property type="protein sequence ID" value="NFA59104.1"/>
    <property type="molecule type" value="Genomic_DNA"/>
</dbReference>
<evidence type="ECO:0000313" key="3">
    <source>
        <dbReference type="Proteomes" id="UP000473089"/>
    </source>
</evidence>
<sequence>MKSVNNILLEKRKEAMMFSKIASQNKNVFKAPLEVKKRRSKLGSVCGSIVTLVAVLLYIINVPNLSIGLFVVGLLTLGINLVLLNFVYK</sequence>
<gene>
    <name evidence="2" type="ORF">EXM42_01435</name>
</gene>
<keyword evidence="1" id="KW-0812">Transmembrane</keyword>
<evidence type="ECO:0000313" key="2">
    <source>
        <dbReference type="EMBL" id="NFA59104.1"/>
    </source>
</evidence>
<dbReference type="AlphaFoldDB" id="A0A6M0SV61"/>
<proteinExistence type="predicted"/>